<dbReference type="Proteomes" id="UP000682739">
    <property type="component" value="Chromosome"/>
</dbReference>
<dbReference type="PRINTS" id="PR00344">
    <property type="entry name" value="BCTRLSENSOR"/>
</dbReference>
<evidence type="ECO:0000256" key="2">
    <source>
        <dbReference type="ARBA" id="ARBA00012438"/>
    </source>
</evidence>
<protein>
    <recommendedName>
        <fullName evidence="2">histidine kinase</fullName>
        <ecNumber evidence="2">2.7.13.3</ecNumber>
    </recommendedName>
</protein>
<keyword evidence="7" id="KW-1185">Reference proteome</keyword>
<dbReference type="RefSeq" id="WP_208831814.1">
    <property type="nucleotide sequence ID" value="NZ_CP072110.1"/>
</dbReference>
<evidence type="ECO:0000313" key="6">
    <source>
        <dbReference type="EMBL" id="QTH63759.1"/>
    </source>
</evidence>
<feature type="coiled-coil region" evidence="4">
    <location>
        <begin position="179"/>
        <end position="213"/>
    </location>
</feature>
<keyword evidence="3" id="KW-0597">Phosphoprotein</keyword>
<keyword evidence="4" id="KW-0175">Coiled coil</keyword>
<comment type="catalytic activity">
    <reaction evidence="1">
        <text>ATP + protein L-histidine = ADP + protein N-phospho-L-histidine.</text>
        <dbReference type="EC" id="2.7.13.3"/>
    </reaction>
</comment>
<dbReference type="SUPFAM" id="SSF55781">
    <property type="entry name" value="GAF domain-like"/>
    <property type="match status" value="1"/>
</dbReference>
<dbReference type="SMART" id="SM00065">
    <property type="entry name" value="GAF"/>
    <property type="match status" value="1"/>
</dbReference>
<dbReference type="InterPro" id="IPR003594">
    <property type="entry name" value="HATPase_dom"/>
</dbReference>
<dbReference type="Pfam" id="PF01590">
    <property type="entry name" value="GAF"/>
    <property type="match status" value="1"/>
</dbReference>
<keyword evidence="6" id="KW-0418">Kinase</keyword>
<dbReference type="InterPro" id="IPR029016">
    <property type="entry name" value="GAF-like_dom_sf"/>
</dbReference>
<dbReference type="InterPro" id="IPR004358">
    <property type="entry name" value="Sig_transdc_His_kin-like_C"/>
</dbReference>
<dbReference type="GO" id="GO:0000155">
    <property type="term" value="F:phosphorelay sensor kinase activity"/>
    <property type="evidence" value="ECO:0007669"/>
    <property type="project" value="InterPro"/>
</dbReference>
<dbReference type="SMART" id="SM00387">
    <property type="entry name" value="HATPase_c"/>
    <property type="match status" value="1"/>
</dbReference>
<dbReference type="InterPro" id="IPR036890">
    <property type="entry name" value="HATPase_C_sf"/>
</dbReference>
<dbReference type="InterPro" id="IPR036097">
    <property type="entry name" value="HisK_dim/P_sf"/>
</dbReference>
<name>A0A975DBL1_9GAMM</name>
<dbReference type="KEGG" id="psym:J1N51_13745"/>
<evidence type="ECO:0000256" key="3">
    <source>
        <dbReference type="ARBA" id="ARBA00022553"/>
    </source>
</evidence>
<evidence type="ECO:0000259" key="5">
    <source>
        <dbReference type="PROSITE" id="PS50109"/>
    </source>
</evidence>
<accession>A0A975DBL1</accession>
<dbReference type="SUPFAM" id="SSF55874">
    <property type="entry name" value="ATPase domain of HSP90 chaperone/DNA topoisomerase II/histidine kinase"/>
    <property type="match status" value="1"/>
</dbReference>
<evidence type="ECO:0000256" key="4">
    <source>
        <dbReference type="SAM" id="Coils"/>
    </source>
</evidence>
<dbReference type="InterPro" id="IPR003661">
    <property type="entry name" value="HisK_dim/P_dom"/>
</dbReference>
<dbReference type="Gene3D" id="3.30.565.10">
    <property type="entry name" value="Histidine kinase-like ATPase, C-terminal domain"/>
    <property type="match status" value="1"/>
</dbReference>
<dbReference type="InterPro" id="IPR003018">
    <property type="entry name" value="GAF"/>
</dbReference>
<dbReference type="PROSITE" id="PS50109">
    <property type="entry name" value="HIS_KIN"/>
    <property type="match status" value="1"/>
</dbReference>
<sequence length="464" mass="51268">MRKEFEKLLLDISQRKEIDGGDLTVAGTKIVSACRHGLDIGRASVWKVTKEGITCQILMHKTEIEIENGVELLRSDFPSYFSAIDTERALIAHDAENDPATSEFRDVYLRPLSIKSMLDIPIRYRGKMYGIICCEHVGSTTRHWQDDEVLFVSTLAELYGRAISANYRCEYENVLKAVNANLEEVIAERTLELEKSLEELKETQSQLVESEKMAALGHLVSGVAHEVNTPLGVAVTSISAMKERLDAVFDALAKQTLTQSLLQSTLENNREAIDLALSNLGVAANLINDFKKIAVDQTHIELTEIELKDYLQHVLNTLSADANAKEVALNYEASNEVILKTYPGNVAQVISNIVKNCFHHAFEEETKGDGFQASVNVALSTHVQASGIKQCVIEVSDNGSGMTPEELEKIFEPFYTTARGKGRKGLGLAVAYNTVVGQLKGNLNVSSDKGKGTRFRVYLPMEAD</sequence>
<dbReference type="Gene3D" id="3.30.450.40">
    <property type="match status" value="1"/>
</dbReference>
<dbReference type="InterPro" id="IPR005467">
    <property type="entry name" value="His_kinase_dom"/>
</dbReference>
<evidence type="ECO:0000256" key="1">
    <source>
        <dbReference type="ARBA" id="ARBA00000085"/>
    </source>
</evidence>
<feature type="domain" description="Histidine kinase" evidence="5">
    <location>
        <begin position="222"/>
        <end position="463"/>
    </location>
</feature>
<dbReference type="Pfam" id="PF02518">
    <property type="entry name" value="HATPase_c"/>
    <property type="match status" value="1"/>
</dbReference>
<dbReference type="AlphaFoldDB" id="A0A975DBL1"/>
<dbReference type="SUPFAM" id="SSF47384">
    <property type="entry name" value="Homodimeric domain of signal transducing histidine kinase"/>
    <property type="match status" value="1"/>
</dbReference>
<dbReference type="CDD" id="cd00075">
    <property type="entry name" value="HATPase"/>
    <property type="match status" value="1"/>
</dbReference>
<dbReference type="EC" id="2.7.13.3" evidence="2"/>
<keyword evidence="6" id="KW-0808">Transferase</keyword>
<evidence type="ECO:0000313" key="7">
    <source>
        <dbReference type="Proteomes" id="UP000682739"/>
    </source>
</evidence>
<reference evidence="6" key="1">
    <citation type="submission" date="2021-03" db="EMBL/GenBank/DDBJ databases">
        <title>Description of Psychrosphaera ytuae sp. nov. isolated from deep sea sediment of South China Sea.</title>
        <authorList>
            <person name="Zhang J."/>
            <person name="Xu X.-D."/>
        </authorList>
    </citation>
    <scope>NUCLEOTIDE SEQUENCE</scope>
    <source>
        <strain evidence="6">MTZ26</strain>
    </source>
</reference>
<dbReference type="PANTHER" id="PTHR43065">
    <property type="entry name" value="SENSOR HISTIDINE KINASE"/>
    <property type="match status" value="1"/>
</dbReference>
<proteinExistence type="predicted"/>
<gene>
    <name evidence="6" type="ORF">J1N51_13745</name>
</gene>
<dbReference type="CDD" id="cd00082">
    <property type="entry name" value="HisKA"/>
    <property type="match status" value="1"/>
</dbReference>
<organism evidence="6 7">
    <name type="scientific">Psychrosphaera ytuae</name>
    <dbReference type="NCBI Taxonomy" id="2820710"/>
    <lineage>
        <taxon>Bacteria</taxon>
        <taxon>Pseudomonadati</taxon>
        <taxon>Pseudomonadota</taxon>
        <taxon>Gammaproteobacteria</taxon>
        <taxon>Alteromonadales</taxon>
        <taxon>Pseudoalteromonadaceae</taxon>
        <taxon>Psychrosphaera</taxon>
    </lineage>
</organism>
<dbReference type="EMBL" id="CP072110">
    <property type="protein sequence ID" value="QTH63759.1"/>
    <property type="molecule type" value="Genomic_DNA"/>
</dbReference>
<dbReference type="Gene3D" id="1.10.287.130">
    <property type="match status" value="1"/>
</dbReference>